<name>A0A0D9AI38_STUST</name>
<feature type="transmembrane region" description="Helical" evidence="1">
    <location>
        <begin position="66"/>
        <end position="86"/>
    </location>
</feature>
<comment type="caution">
    <text evidence="2">The sequence shown here is derived from an EMBL/GenBank/DDBJ whole genome shotgun (WGS) entry which is preliminary data.</text>
</comment>
<gene>
    <name evidence="2" type="ORF">UF78_15005</name>
</gene>
<accession>A0A0D9AI38</accession>
<organism evidence="2 3">
    <name type="scientific">Stutzerimonas stutzeri</name>
    <name type="common">Pseudomonas stutzeri</name>
    <dbReference type="NCBI Taxonomy" id="316"/>
    <lineage>
        <taxon>Bacteria</taxon>
        <taxon>Pseudomonadati</taxon>
        <taxon>Pseudomonadota</taxon>
        <taxon>Gammaproteobacteria</taxon>
        <taxon>Pseudomonadales</taxon>
        <taxon>Pseudomonadaceae</taxon>
        <taxon>Stutzerimonas</taxon>
    </lineage>
</organism>
<protein>
    <recommendedName>
        <fullName evidence="4">DUF3325 domain-containing protein</fullName>
    </recommendedName>
</protein>
<evidence type="ECO:0000256" key="1">
    <source>
        <dbReference type="SAM" id="Phobius"/>
    </source>
</evidence>
<dbReference type="Proteomes" id="UP000032487">
    <property type="component" value="Unassembled WGS sequence"/>
</dbReference>
<dbReference type="OrthoDB" id="6026926at2"/>
<keyword evidence="1" id="KW-0812">Transmembrane</keyword>
<dbReference type="PATRIC" id="fig|316.101.peg.3762"/>
<dbReference type="InterPro" id="IPR021762">
    <property type="entry name" value="DUF3325"/>
</dbReference>
<dbReference type="EMBL" id="JYHV01000029">
    <property type="protein sequence ID" value="KJH80392.1"/>
    <property type="molecule type" value="Genomic_DNA"/>
</dbReference>
<evidence type="ECO:0000313" key="2">
    <source>
        <dbReference type="EMBL" id="KJH80392.1"/>
    </source>
</evidence>
<sequence length="111" mass="11921">MNGSALFASLLLAYGGMLGFCLGMERHWKQLVSSRVPARLRRLGTPLGSLLLGLAVYTAGDVWPGGMALVGWFGLISLAGFALLMLIPYAPRLVVRLPVVGVLLWIVVAWV</sequence>
<evidence type="ECO:0000313" key="3">
    <source>
        <dbReference type="Proteomes" id="UP000032487"/>
    </source>
</evidence>
<feature type="transmembrane region" description="Helical" evidence="1">
    <location>
        <begin position="93"/>
        <end position="110"/>
    </location>
</feature>
<reference evidence="2 3" key="1">
    <citation type="submission" date="2015-02" db="EMBL/GenBank/DDBJ databases">
        <title>Draft genome sequence of Pseudomonas stutzeri NT0128 isolated from wheat (Triticum turgidum) rhizosphere.</title>
        <authorList>
            <person name="Tovi N."/>
            <person name="Frenk S."/>
            <person name="Hadar Y."/>
            <person name="Minz D."/>
        </authorList>
    </citation>
    <scope>NUCLEOTIDE SEQUENCE [LARGE SCALE GENOMIC DNA]</scope>
    <source>
        <strain evidence="2 3">NT0128</strain>
    </source>
</reference>
<feature type="transmembrane region" description="Helical" evidence="1">
    <location>
        <begin position="43"/>
        <end position="60"/>
    </location>
</feature>
<keyword evidence="1" id="KW-0472">Membrane</keyword>
<keyword evidence="1" id="KW-1133">Transmembrane helix</keyword>
<evidence type="ECO:0008006" key="4">
    <source>
        <dbReference type="Google" id="ProtNLM"/>
    </source>
</evidence>
<feature type="transmembrane region" description="Helical" evidence="1">
    <location>
        <begin position="6"/>
        <end position="23"/>
    </location>
</feature>
<proteinExistence type="predicted"/>
<dbReference type="RefSeq" id="WP_045163018.1">
    <property type="nucleotide sequence ID" value="NZ_JYHV01000029.1"/>
</dbReference>
<dbReference type="Pfam" id="PF11804">
    <property type="entry name" value="DUF3325"/>
    <property type="match status" value="1"/>
</dbReference>
<dbReference type="AlphaFoldDB" id="A0A0D9AI38"/>